<evidence type="ECO:0000256" key="3">
    <source>
        <dbReference type="ARBA" id="ARBA00019077"/>
    </source>
</evidence>
<dbReference type="NCBIfam" id="NF004388">
    <property type="entry name" value="PRK05749.1-4"/>
    <property type="match status" value="1"/>
</dbReference>
<organism evidence="11 12">
    <name type="scientific">Vibrio nigripulchritudo SOn1</name>
    <dbReference type="NCBI Taxonomy" id="1238450"/>
    <lineage>
        <taxon>Bacteria</taxon>
        <taxon>Pseudomonadati</taxon>
        <taxon>Pseudomonadota</taxon>
        <taxon>Gammaproteobacteria</taxon>
        <taxon>Vibrionales</taxon>
        <taxon>Vibrionaceae</taxon>
        <taxon>Vibrio</taxon>
    </lineage>
</organism>
<feature type="site" description="Transition state stabilizer" evidence="8">
    <location>
        <position position="209"/>
    </location>
</feature>
<comment type="catalytic activity">
    <reaction evidence="6 9">
        <text>lipid IVA (E. coli) + CMP-3-deoxy-beta-D-manno-octulosonate = alpha-Kdo-(2-&gt;6)-lipid IVA (E. coli) + CMP + H(+)</text>
        <dbReference type="Rhea" id="RHEA:28066"/>
        <dbReference type="ChEBI" id="CHEBI:15378"/>
        <dbReference type="ChEBI" id="CHEBI:58603"/>
        <dbReference type="ChEBI" id="CHEBI:60364"/>
        <dbReference type="ChEBI" id="CHEBI:60377"/>
        <dbReference type="ChEBI" id="CHEBI:85987"/>
        <dbReference type="EC" id="2.4.99.12"/>
    </reaction>
</comment>
<dbReference type="PANTHER" id="PTHR42755:SF1">
    <property type="entry name" value="3-DEOXY-D-MANNO-OCTULOSONIC ACID TRANSFERASE, MITOCHONDRIAL-RELATED"/>
    <property type="match status" value="1"/>
</dbReference>
<dbReference type="AlphaFoldDB" id="A0AAV2VU76"/>
<comment type="similarity">
    <text evidence="9">Belongs to the glycosyltransferase group 1 family.</text>
</comment>
<dbReference type="Proteomes" id="UP000018211">
    <property type="component" value="Unassembled WGS sequence"/>
</dbReference>
<dbReference type="Gene3D" id="3.40.50.2000">
    <property type="entry name" value="Glycogen Phosphorylase B"/>
    <property type="match status" value="1"/>
</dbReference>
<feature type="domain" description="3-deoxy-D-manno-octulosonic-acid transferase N-terminal" evidence="10">
    <location>
        <begin position="34"/>
        <end position="212"/>
    </location>
</feature>
<evidence type="ECO:0000256" key="4">
    <source>
        <dbReference type="ARBA" id="ARBA00022679"/>
    </source>
</evidence>
<dbReference type="PANTHER" id="PTHR42755">
    <property type="entry name" value="3-DEOXY-MANNO-OCTULOSONATE CYTIDYLYLTRANSFERASE"/>
    <property type="match status" value="1"/>
</dbReference>
<reference evidence="11 12" key="1">
    <citation type="journal article" date="2013" name="ISME J.">
        <title>Comparative genomics of pathogenic lineages of Vibrio nigripulchritudo identifies virulence-associated traits.</title>
        <authorList>
            <person name="Goudenege D."/>
            <person name="Labreuche Y."/>
            <person name="Krin E."/>
            <person name="Ansquer D."/>
            <person name="Mangenot S."/>
            <person name="Calteau A."/>
            <person name="Medigue C."/>
            <person name="Mazel D."/>
            <person name="Polz M.F."/>
            <person name="Le Roux F."/>
        </authorList>
    </citation>
    <scope>NUCLEOTIDE SEQUENCE [LARGE SCALE GENOMIC DNA]</scope>
    <source>
        <strain evidence="11 12">SOn1</strain>
    </source>
</reference>
<dbReference type="Pfam" id="PF04413">
    <property type="entry name" value="Glycos_transf_N"/>
    <property type="match status" value="1"/>
</dbReference>
<evidence type="ECO:0000256" key="6">
    <source>
        <dbReference type="ARBA" id="ARBA00049183"/>
    </source>
</evidence>
<evidence type="ECO:0000313" key="12">
    <source>
        <dbReference type="Proteomes" id="UP000018211"/>
    </source>
</evidence>
<keyword evidence="9" id="KW-1133">Transmembrane helix</keyword>
<dbReference type="EC" id="2.4.99.12" evidence="2 9"/>
<keyword evidence="9" id="KW-0448">Lipopolysaccharide biosynthesis</keyword>
<keyword evidence="9" id="KW-1003">Cell membrane</keyword>
<dbReference type="GO" id="GO:0009244">
    <property type="term" value="P:lipopolysaccharide core region biosynthetic process"/>
    <property type="evidence" value="ECO:0007669"/>
    <property type="project" value="UniProtKB-UniRule"/>
</dbReference>
<feature type="active site" description="Proton acceptor" evidence="7">
    <location>
        <position position="62"/>
    </location>
</feature>
<evidence type="ECO:0000313" key="11">
    <source>
        <dbReference type="EMBL" id="CCO48239.1"/>
    </source>
</evidence>
<keyword evidence="9" id="KW-0472">Membrane</keyword>
<evidence type="ECO:0000256" key="9">
    <source>
        <dbReference type="RuleBase" id="RU365103"/>
    </source>
</evidence>
<gene>
    <name evidence="11" type="ORF">VIBNISOn1_480038</name>
</gene>
<feature type="transmembrane region" description="Helical" evidence="9">
    <location>
        <begin position="6"/>
        <end position="23"/>
    </location>
</feature>
<dbReference type="InterPro" id="IPR007507">
    <property type="entry name" value="Glycos_transf_N"/>
</dbReference>
<protein>
    <recommendedName>
        <fullName evidence="3 9">3-deoxy-D-manno-octulosonic acid transferase</fullName>
        <shortName evidence="9">Kdo transferase</shortName>
        <ecNumber evidence="2 9">2.4.99.12</ecNumber>
    </recommendedName>
    <alternativeName>
        <fullName evidence="5 9">Lipid IV(A) 3-deoxy-D-manno-octulosonic acid transferase</fullName>
    </alternativeName>
</protein>
<evidence type="ECO:0000256" key="8">
    <source>
        <dbReference type="PIRSR" id="PIRSR639901-2"/>
    </source>
</evidence>
<comment type="pathway">
    <text evidence="1 9">Bacterial outer membrane biogenesis; LPS core biosynthesis.</text>
</comment>
<dbReference type="RefSeq" id="WP_022612784.1">
    <property type="nucleotide sequence ID" value="NZ_LK391965.1"/>
</dbReference>
<feature type="site" description="Transition state stabilizer" evidence="8">
    <location>
        <position position="131"/>
    </location>
</feature>
<accession>A0AAV2VU76</accession>
<comment type="caution">
    <text evidence="11">The sequence shown here is derived from an EMBL/GenBank/DDBJ whole genome shotgun (WGS) entry which is preliminary data.</text>
</comment>
<dbReference type="GO" id="GO:0009245">
    <property type="term" value="P:lipid A biosynthetic process"/>
    <property type="evidence" value="ECO:0007669"/>
    <property type="project" value="TreeGrafter"/>
</dbReference>
<dbReference type="InterPro" id="IPR038107">
    <property type="entry name" value="Glycos_transf_N_sf"/>
</dbReference>
<dbReference type="Gene3D" id="3.40.50.11720">
    <property type="entry name" value="3-Deoxy-D-manno-octulosonic-acid transferase, N-terminal domain"/>
    <property type="match status" value="1"/>
</dbReference>
<evidence type="ECO:0000259" key="10">
    <source>
        <dbReference type="Pfam" id="PF04413"/>
    </source>
</evidence>
<dbReference type="InterPro" id="IPR039901">
    <property type="entry name" value="Kdotransferase"/>
</dbReference>
<evidence type="ECO:0000256" key="2">
    <source>
        <dbReference type="ARBA" id="ARBA00012621"/>
    </source>
</evidence>
<dbReference type="EMBL" id="CAOF01000140">
    <property type="protein sequence ID" value="CCO48239.1"/>
    <property type="molecule type" value="Genomic_DNA"/>
</dbReference>
<comment type="function">
    <text evidence="9">Involved in lipopolysaccharide (LPS) biosynthesis. Catalyzes the transfer of 3-deoxy-D-manno-octulosonate (Kdo) residue(s) from CMP-Kdo to lipid IV(A), the tetraacyldisaccharide-1,4'-bisphosphate precursor of lipid A.</text>
</comment>
<dbReference type="GO" id="GO:0005886">
    <property type="term" value="C:plasma membrane"/>
    <property type="evidence" value="ECO:0007669"/>
    <property type="project" value="UniProtKB-SubCell"/>
</dbReference>
<proteinExistence type="inferred from homology"/>
<name>A0AAV2VU76_9VIBR</name>
<sequence>MIVRALYTFILAIAAPFLLYGLFKKRSNKPSVGKRWKEHIGFTPKLNFDKQPIWIHAVSVGEVLAVTPFIKELNSRKPEIPILLTTTTPTGAEQAEKLSAIAIHRYMPIDFDFAVKRFLKVTSPSQMIIVETELWPNTLHAVGKAGLPISVLNARLSEKSRRGYQKVRPLFNEISKNLTKILCQHQEDADNFKKLGVSEEKLHVTGSIKFDITVSDEVIQAGNLLREQLGKDHPVWIAASTHQGEDEQVLNAHKEIMKKLPDAALILVPRHPERFDAVSQLVANEGFSFARRTSADSLDSIQVYIGDTMGEMLILMQAADVCFMGGSLIGDKVGGHNLLEPTVIGIPSLIGPSFYNFKNITEKLIAIGLTEVVGGNELSSKIHKHFSSNNHDFLNISREFVLKNNSTSSYIELLKI</sequence>
<dbReference type="FunFam" id="3.40.50.11720:FF:000001">
    <property type="entry name" value="3-deoxy-D-manno-octulosonic acid transferase"/>
    <property type="match status" value="1"/>
</dbReference>
<dbReference type="GO" id="GO:0043842">
    <property type="term" value="F:Kdo transferase activity"/>
    <property type="evidence" value="ECO:0007669"/>
    <property type="project" value="UniProtKB-EC"/>
</dbReference>
<comment type="subcellular location">
    <subcellularLocation>
        <location evidence="9">Cell membrane</location>
    </subcellularLocation>
</comment>
<evidence type="ECO:0000256" key="5">
    <source>
        <dbReference type="ARBA" id="ARBA00031445"/>
    </source>
</evidence>
<keyword evidence="4 9" id="KW-0808">Transferase</keyword>
<dbReference type="SUPFAM" id="SSF53756">
    <property type="entry name" value="UDP-Glycosyltransferase/glycogen phosphorylase"/>
    <property type="match status" value="1"/>
</dbReference>
<keyword evidence="9" id="KW-0812">Transmembrane</keyword>
<evidence type="ECO:0000256" key="1">
    <source>
        <dbReference type="ARBA" id="ARBA00004713"/>
    </source>
</evidence>
<evidence type="ECO:0000256" key="7">
    <source>
        <dbReference type="PIRSR" id="PIRSR639901-1"/>
    </source>
</evidence>